<evidence type="ECO:0000313" key="2">
    <source>
        <dbReference type="Proteomes" id="UP000230069"/>
    </source>
</evidence>
<protein>
    <submittedName>
        <fullName evidence="1">Uncharacterized protein</fullName>
    </submittedName>
</protein>
<dbReference type="AlphaFoldDB" id="A0A2G5FBR7"/>
<keyword evidence="2" id="KW-1185">Reference proteome</keyword>
<accession>A0A2G5FBR7</accession>
<dbReference type="EMBL" id="KZ305018">
    <property type="protein sequence ID" value="PIA65448.1"/>
    <property type="molecule type" value="Genomic_DNA"/>
</dbReference>
<reference evidence="1 2" key="1">
    <citation type="submission" date="2017-09" db="EMBL/GenBank/DDBJ databases">
        <title>WGS assembly of Aquilegia coerulea Goldsmith.</title>
        <authorList>
            <person name="Hodges S."/>
            <person name="Kramer E."/>
            <person name="Nordborg M."/>
            <person name="Tomkins J."/>
            <person name="Borevitz J."/>
            <person name="Derieg N."/>
            <person name="Yan J."/>
            <person name="Mihaltcheva S."/>
            <person name="Hayes R.D."/>
            <person name="Rokhsar D."/>
        </authorList>
    </citation>
    <scope>NUCLEOTIDE SEQUENCE [LARGE SCALE GENOMIC DNA]</scope>
    <source>
        <strain evidence="2">cv. Goldsmith</strain>
    </source>
</reference>
<name>A0A2G5FBR7_AQUCA</name>
<evidence type="ECO:0000313" key="1">
    <source>
        <dbReference type="EMBL" id="PIA65448.1"/>
    </source>
</evidence>
<dbReference type="InParanoid" id="A0A2G5FBR7"/>
<organism evidence="1 2">
    <name type="scientific">Aquilegia coerulea</name>
    <name type="common">Rocky mountain columbine</name>
    <dbReference type="NCBI Taxonomy" id="218851"/>
    <lineage>
        <taxon>Eukaryota</taxon>
        <taxon>Viridiplantae</taxon>
        <taxon>Streptophyta</taxon>
        <taxon>Embryophyta</taxon>
        <taxon>Tracheophyta</taxon>
        <taxon>Spermatophyta</taxon>
        <taxon>Magnoliopsida</taxon>
        <taxon>Ranunculales</taxon>
        <taxon>Ranunculaceae</taxon>
        <taxon>Thalictroideae</taxon>
        <taxon>Aquilegia</taxon>
    </lineage>
</organism>
<gene>
    <name evidence="1" type="ORF">AQUCO_00100740v1</name>
</gene>
<sequence length="95" mass="10993">MSSNRTSPNYLISKNSTICREINHFVYIEQNVVSGRIPTIKNQCQTLIPCVSMVKSSFTKLLSISYTRKGLFFFILRYSPAFSLYYKMTINFPTC</sequence>
<dbReference type="Proteomes" id="UP000230069">
    <property type="component" value="Unassembled WGS sequence"/>
</dbReference>
<proteinExistence type="predicted"/>